<feature type="compositionally biased region" description="Polar residues" evidence="1">
    <location>
        <begin position="440"/>
        <end position="457"/>
    </location>
</feature>
<organism evidence="2 3">
    <name type="scientific">Cylindrodendrum hubeiense</name>
    <dbReference type="NCBI Taxonomy" id="595255"/>
    <lineage>
        <taxon>Eukaryota</taxon>
        <taxon>Fungi</taxon>
        <taxon>Dikarya</taxon>
        <taxon>Ascomycota</taxon>
        <taxon>Pezizomycotina</taxon>
        <taxon>Sordariomycetes</taxon>
        <taxon>Hypocreomycetidae</taxon>
        <taxon>Hypocreales</taxon>
        <taxon>Nectriaceae</taxon>
        <taxon>Cylindrodendrum</taxon>
    </lineage>
</organism>
<evidence type="ECO:0000313" key="3">
    <source>
        <dbReference type="Proteomes" id="UP000722485"/>
    </source>
</evidence>
<dbReference type="AlphaFoldDB" id="A0A9P5H725"/>
<accession>A0A9P5H725</accession>
<dbReference type="EMBL" id="JAANBB010000184">
    <property type="protein sequence ID" value="KAF7547243.1"/>
    <property type="molecule type" value="Genomic_DNA"/>
</dbReference>
<feature type="region of interest" description="Disordered" evidence="1">
    <location>
        <begin position="1"/>
        <end position="102"/>
    </location>
</feature>
<reference evidence="2" key="1">
    <citation type="submission" date="2020-03" db="EMBL/GenBank/DDBJ databases">
        <title>Draft Genome Sequence of Cylindrodendrum hubeiense.</title>
        <authorList>
            <person name="Buettner E."/>
            <person name="Kellner H."/>
        </authorList>
    </citation>
    <scope>NUCLEOTIDE SEQUENCE</scope>
    <source>
        <strain evidence="2">IHI 201604</strain>
    </source>
</reference>
<evidence type="ECO:0000256" key="1">
    <source>
        <dbReference type="SAM" id="MobiDB-lite"/>
    </source>
</evidence>
<gene>
    <name evidence="2" type="ORF">G7Z17_g7858</name>
</gene>
<dbReference type="Proteomes" id="UP000722485">
    <property type="component" value="Unassembled WGS sequence"/>
</dbReference>
<dbReference type="OrthoDB" id="5068670at2759"/>
<sequence>MAAPNKRLSGLGSEAEALPPTPEPRRQGFEAYIPAVPSSLGQAWNADNTSTERESQTQSLSPSSTASHRSIGGLSATTDKSDPFRPTRTVHPPVGTSQGEGQIKQVPRVRATGVLEPPLELTGFSRPPRVSTVDLLGHAYPPPPPGFGEADRGRAGLYDMPLHMIPSNYATRPLSSLQPPLGSAVDPLGRTFPPPPPPPAFGEGVRVQPGLYGMPPGMIPGNHATHPPNLPQPPLGMAPLGHTYPPPPPGFEEHHRGQSGLYGMPLNMIPGNHGMHPHSLPQPPPGSTVDHLGNIHPPPPPGYDESDRGQSGLYGMPLDMIPSYYPPLAYHPDQPGRLVQVFGPPHPYLPMPPHIPAPPIDQIAAGLPTNQPTLPLVPMQQSPTVDRTPEPTSMIDEYPVTPPARLPVAPFELTPTANHMPQLPLSLSFDPSRTPRRDTASAQTSPQEISSNNTTPPQGFALNPESPAWVPGNDL</sequence>
<feature type="compositionally biased region" description="Polar residues" evidence="1">
    <location>
        <begin position="56"/>
        <end position="68"/>
    </location>
</feature>
<name>A0A9P5H725_9HYPO</name>
<feature type="compositionally biased region" description="Polar residues" evidence="1">
    <location>
        <begin position="39"/>
        <end position="49"/>
    </location>
</feature>
<keyword evidence="3" id="KW-1185">Reference proteome</keyword>
<comment type="caution">
    <text evidence="2">The sequence shown here is derived from an EMBL/GenBank/DDBJ whole genome shotgun (WGS) entry which is preliminary data.</text>
</comment>
<proteinExistence type="predicted"/>
<protein>
    <submittedName>
        <fullName evidence="2">Uncharacterized protein</fullName>
    </submittedName>
</protein>
<evidence type="ECO:0000313" key="2">
    <source>
        <dbReference type="EMBL" id="KAF7547243.1"/>
    </source>
</evidence>
<feature type="region of interest" description="Disordered" evidence="1">
    <location>
        <begin position="414"/>
        <end position="475"/>
    </location>
</feature>